<dbReference type="PANTHER" id="PTHR48083">
    <property type="entry name" value="MEDIUM-CHAIN SPECIFIC ACYL-COA DEHYDROGENASE, MITOCHONDRIAL-RELATED"/>
    <property type="match status" value="1"/>
</dbReference>
<dbReference type="Pfam" id="PF02771">
    <property type="entry name" value="Acyl-CoA_dh_N"/>
    <property type="match status" value="1"/>
</dbReference>
<keyword evidence="3 6" id="KW-0285">Flavoprotein</keyword>
<dbReference type="Pfam" id="PF02770">
    <property type="entry name" value="Acyl-CoA_dh_M"/>
    <property type="match status" value="1"/>
</dbReference>
<keyword evidence="11" id="KW-1185">Reference proteome</keyword>
<reference evidence="10 11" key="1">
    <citation type="submission" date="2017-11" db="EMBL/GenBank/DDBJ databases">
        <title>Genomic Encyclopedia of Archaeal and Bacterial Type Strains, Phase II (KMG-II): From Individual Species to Whole Genera.</title>
        <authorList>
            <person name="Goeker M."/>
        </authorList>
    </citation>
    <scope>NUCLEOTIDE SEQUENCE [LARGE SCALE GENOMIC DNA]</scope>
    <source>
        <strain evidence="10 11">DSM 27763</strain>
    </source>
</reference>
<dbReference type="GO" id="GO:0050660">
    <property type="term" value="F:flavin adenine dinucleotide binding"/>
    <property type="evidence" value="ECO:0007669"/>
    <property type="project" value="InterPro"/>
</dbReference>
<dbReference type="FunFam" id="2.40.110.10:FF:000002">
    <property type="entry name" value="Acyl-CoA dehydrogenase fadE12"/>
    <property type="match status" value="1"/>
</dbReference>
<dbReference type="Gene3D" id="1.20.140.10">
    <property type="entry name" value="Butyryl-CoA Dehydrogenase, subunit A, domain 3"/>
    <property type="match status" value="1"/>
</dbReference>
<feature type="domain" description="Acyl-CoA dehydrogenase/oxidase N-terminal" evidence="9">
    <location>
        <begin position="36"/>
        <end position="148"/>
    </location>
</feature>
<keyword evidence="4 6" id="KW-0274">FAD</keyword>
<dbReference type="InterPro" id="IPR036250">
    <property type="entry name" value="AcylCo_DH-like_C"/>
</dbReference>
<dbReference type="Proteomes" id="UP000230842">
    <property type="component" value="Unassembled WGS sequence"/>
</dbReference>
<proteinExistence type="inferred from homology"/>
<dbReference type="InterPro" id="IPR050741">
    <property type="entry name" value="Acyl-CoA_dehydrogenase"/>
</dbReference>
<name>A0A2M9AR90_9ACTN</name>
<organism evidence="10 11">
    <name type="scientific">Mumia flava</name>
    <dbReference type="NCBI Taxonomy" id="1348852"/>
    <lineage>
        <taxon>Bacteria</taxon>
        <taxon>Bacillati</taxon>
        <taxon>Actinomycetota</taxon>
        <taxon>Actinomycetes</taxon>
        <taxon>Propionibacteriales</taxon>
        <taxon>Nocardioidaceae</taxon>
        <taxon>Mumia</taxon>
    </lineage>
</organism>
<dbReference type="InterPro" id="IPR046373">
    <property type="entry name" value="Acyl-CoA_Oxase/DH_mid-dom_sf"/>
</dbReference>
<dbReference type="InterPro" id="IPR009075">
    <property type="entry name" value="AcylCo_DH/oxidase_C"/>
</dbReference>
<evidence type="ECO:0000256" key="4">
    <source>
        <dbReference type="ARBA" id="ARBA00022827"/>
    </source>
</evidence>
<feature type="domain" description="Acyl-CoA dehydrogenase/oxidase C-terminal" evidence="7">
    <location>
        <begin position="259"/>
        <end position="413"/>
    </location>
</feature>
<evidence type="ECO:0000256" key="5">
    <source>
        <dbReference type="ARBA" id="ARBA00023002"/>
    </source>
</evidence>
<comment type="cofactor">
    <cofactor evidence="1 6">
        <name>FAD</name>
        <dbReference type="ChEBI" id="CHEBI:57692"/>
    </cofactor>
</comment>
<evidence type="ECO:0000259" key="9">
    <source>
        <dbReference type="Pfam" id="PF02771"/>
    </source>
</evidence>
<protein>
    <submittedName>
        <fullName evidence="10">Alkylation response protein AidB-like acyl-CoA dehydrogenase</fullName>
    </submittedName>
</protein>
<comment type="similarity">
    <text evidence="2 6">Belongs to the acyl-CoA dehydrogenase family.</text>
</comment>
<dbReference type="InterPro" id="IPR009100">
    <property type="entry name" value="AcylCoA_DH/oxidase_NM_dom_sf"/>
</dbReference>
<evidence type="ECO:0000313" key="11">
    <source>
        <dbReference type="Proteomes" id="UP000230842"/>
    </source>
</evidence>
<evidence type="ECO:0000256" key="1">
    <source>
        <dbReference type="ARBA" id="ARBA00001974"/>
    </source>
</evidence>
<dbReference type="Gene3D" id="1.10.540.10">
    <property type="entry name" value="Acyl-CoA dehydrogenase/oxidase, N-terminal domain"/>
    <property type="match status" value="1"/>
</dbReference>
<keyword evidence="5 6" id="KW-0560">Oxidoreductase</keyword>
<dbReference type="SUPFAM" id="SSF56645">
    <property type="entry name" value="Acyl-CoA dehydrogenase NM domain-like"/>
    <property type="match status" value="1"/>
</dbReference>
<accession>A0A2M9AR90</accession>
<dbReference type="SUPFAM" id="SSF47203">
    <property type="entry name" value="Acyl-CoA dehydrogenase C-terminal domain-like"/>
    <property type="match status" value="1"/>
</dbReference>
<dbReference type="InterPro" id="IPR013786">
    <property type="entry name" value="AcylCoA_DH/ox_N"/>
</dbReference>
<dbReference type="PANTHER" id="PTHR48083:SF2">
    <property type="entry name" value="MEDIUM-CHAIN SPECIFIC ACYL-COA DEHYDROGENASE, MITOCHONDRIAL"/>
    <property type="match status" value="1"/>
</dbReference>
<dbReference type="GO" id="GO:0005737">
    <property type="term" value="C:cytoplasm"/>
    <property type="evidence" value="ECO:0007669"/>
    <property type="project" value="TreeGrafter"/>
</dbReference>
<dbReference type="GO" id="GO:0003995">
    <property type="term" value="F:acyl-CoA dehydrogenase activity"/>
    <property type="evidence" value="ECO:0007669"/>
    <property type="project" value="TreeGrafter"/>
</dbReference>
<dbReference type="RefSeq" id="WP_245858012.1">
    <property type="nucleotide sequence ID" value="NZ_PGEZ01000004.1"/>
</dbReference>
<feature type="domain" description="Acyl-CoA oxidase/dehydrogenase middle" evidence="8">
    <location>
        <begin position="152"/>
        <end position="247"/>
    </location>
</feature>
<sequence length="418" mass="46588">MTDHETPSRVTDLLAALDAFIDEDIRPLEEADDNLRFFDHRREFARTDLERDGAPSQDWLDLLAEACRRADAAGFYRYGIPSELGGRDGTNLDMAIIREHLAARGLGLHNDLQNEHSIVGNLVFVELLHRFGTPEQREQLVEPSIRGEAGLAFALTEPDHGSDATWMTTRAVRAGSDWLISGAKRFNTLGPSTTHDVVFARTSGDDGDATGITAFIVPMDAPGLDVPMRWWTFNMPSDHVELRLDDVRVPSSSILGAEGEGLAVAQTFVHENRIRQAASGVGAAQYCIDRSVAYAKERTVFGRSLARNQAIQWPLVELHTEAAMVRTLVRSVSAQMDALKEADEPLVQIGHLVSMCNYRGNRLVCDAADRAIQVHGGLGYTRHLPFEHIYRHHRRYRITEGSDEIQMRRVAGHLFGYL</sequence>
<dbReference type="FunFam" id="1.20.140.10:FF:000037">
    <property type="entry name" value="Similar to acyl-CoA dehydrogenase"/>
    <property type="match status" value="1"/>
</dbReference>
<evidence type="ECO:0000313" key="10">
    <source>
        <dbReference type="EMBL" id="PJJ48198.1"/>
    </source>
</evidence>
<comment type="caution">
    <text evidence="10">The sequence shown here is derived from an EMBL/GenBank/DDBJ whole genome shotgun (WGS) entry which is preliminary data.</text>
</comment>
<evidence type="ECO:0000259" key="7">
    <source>
        <dbReference type="Pfam" id="PF00441"/>
    </source>
</evidence>
<evidence type="ECO:0000256" key="2">
    <source>
        <dbReference type="ARBA" id="ARBA00009347"/>
    </source>
</evidence>
<evidence type="ECO:0000256" key="6">
    <source>
        <dbReference type="RuleBase" id="RU362125"/>
    </source>
</evidence>
<evidence type="ECO:0000259" key="8">
    <source>
        <dbReference type="Pfam" id="PF02770"/>
    </source>
</evidence>
<dbReference type="CDD" id="cd00567">
    <property type="entry name" value="ACAD"/>
    <property type="match status" value="1"/>
</dbReference>
<dbReference type="GO" id="GO:0033539">
    <property type="term" value="P:fatty acid beta-oxidation using acyl-CoA dehydrogenase"/>
    <property type="evidence" value="ECO:0007669"/>
    <property type="project" value="TreeGrafter"/>
</dbReference>
<dbReference type="EMBL" id="PGEZ01000004">
    <property type="protein sequence ID" value="PJJ48198.1"/>
    <property type="molecule type" value="Genomic_DNA"/>
</dbReference>
<dbReference type="InterPro" id="IPR037069">
    <property type="entry name" value="AcylCoA_DH/ox_N_sf"/>
</dbReference>
<evidence type="ECO:0000256" key="3">
    <source>
        <dbReference type="ARBA" id="ARBA00022630"/>
    </source>
</evidence>
<dbReference type="Pfam" id="PF00441">
    <property type="entry name" value="Acyl-CoA_dh_1"/>
    <property type="match status" value="1"/>
</dbReference>
<dbReference type="Gene3D" id="2.40.110.10">
    <property type="entry name" value="Butyryl-CoA Dehydrogenase, subunit A, domain 2"/>
    <property type="match status" value="1"/>
</dbReference>
<dbReference type="AlphaFoldDB" id="A0A2M9AR90"/>
<dbReference type="InterPro" id="IPR006091">
    <property type="entry name" value="Acyl-CoA_Oxase/DH_mid-dom"/>
</dbReference>
<gene>
    <name evidence="10" type="ORF">CLV56_4074</name>
</gene>